<evidence type="ECO:0000313" key="4">
    <source>
        <dbReference type="EMBL" id="MBR7836425.1"/>
    </source>
</evidence>
<keyword evidence="5" id="KW-1185">Reference proteome</keyword>
<dbReference type="Pfam" id="PF13581">
    <property type="entry name" value="HATPase_c_2"/>
    <property type="match status" value="1"/>
</dbReference>
<dbReference type="CDD" id="cd16936">
    <property type="entry name" value="HATPase_RsbW-like"/>
    <property type="match status" value="1"/>
</dbReference>
<dbReference type="Proteomes" id="UP000675781">
    <property type="component" value="Unassembled WGS sequence"/>
</dbReference>
<keyword evidence="1" id="KW-0723">Serine/threonine-protein kinase</keyword>
<dbReference type="PANTHER" id="PTHR35526">
    <property type="entry name" value="ANTI-SIGMA-F FACTOR RSBW-RELATED"/>
    <property type="match status" value="1"/>
</dbReference>
<keyword evidence="4" id="KW-0067">ATP-binding</keyword>
<dbReference type="GO" id="GO:0005524">
    <property type="term" value="F:ATP binding"/>
    <property type="evidence" value="ECO:0007669"/>
    <property type="project" value="UniProtKB-KW"/>
</dbReference>
<evidence type="ECO:0000313" key="5">
    <source>
        <dbReference type="Proteomes" id="UP000675781"/>
    </source>
</evidence>
<dbReference type="GO" id="GO:0004674">
    <property type="term" value="F:protein serine/threonine kinase activity"/>
    <property type="evidence" value="ECO:0007669"/>
    <property type="project" value="UniProtKB-KW"/>
</dbReference>
<name>A0A941ES03_9ACTN</name>
<keyword evidence="1" id="KW-0418">Kinase</keyword>
<accession>A0A941ES03</accession>
<keyword evidence="4" id="KW-0547">Nucleotide-binding</keyword>
<organism evidence="4 5">
    <name type="scientific">Actinospica durhamensis</name>
    <dbReference type="NCBI Taxonomy" id="1508375"/>
    <lineage>
        <taxon>Bacteria</taxon>
        <taxon>Bacillati</taxon>
        <taxon>Actinomycetota</taxon>
        <taxon>Actinomycetes</taxon>
        <taxon>Catenulisporales</taxon>
        <taxon>Actinospicaceae</taxon>
        <taxon>Actinospica</taxon>
    </lineage>
</organism>
<protein>
    <submittedName>
        <fullName evidence="4">ATP-binding protein</fullName>
    </submittedName>
</protein>
<dbReference type="EMBL" id="JAGSOG010000141">
    <property type="protein sequence ID" value="MBR7836425.1"/>
    <property type="molecule type" value="Genomic_DNA"/>
</dbReference>
<feature type="domain" description="Histidine kinase/HSP90-like ATPase" evidence="3">
    <location>
        <begin position="37"/>
        <end position="144"/>
    </location>
</feature>
<feature type="region of interest" description="Disordered" evidence="2">
    <location>
        <begin position="1"/>
        <end position="25"/>
    </location>
</feature>
<dbReference type="SUPFAM" id="SSF55874">
    <property type="entry name" value="ATPase domain of HSP90 chaperone/DNA topoisomerase II/histidine kinase"/>
    <property type="match status" value="1"/>
</dbReference>
<dbReference type="InterPro" id="IPR003594">
    <property type="entry name" value="HATPase_dom"/>
</dbReference>
<dbReference type="InterPro" id="IPR036890">
    <property type="entry name" value="HATPase_C_sf"/>
</dbReference>
<evidence type="ECO:0000256" key="1">
    <source>
        <dbReference type="ARBA" id="ARBA00022527"/>
    </source>
</evidence>
<dbReference type="PANTHER" id="PTHR35526:SF3">
    <property type="entry name" value="ANTI-SIGMA-F FACTOR RSBW"/>
    <property type="match status" value="1"/>
</dbReference>
<proteinExistence type="predicted"/>
<dbReference type="Gene3D" id="3.30.565.10">
    <property type="entry name" value="Histidine kinase-like ATPase, C-terminal domain"/>
    <property type="match status" value="1"/>
</dbReference>
<keyword evidence="1" id="KW-0808">Transferase</keyword>
<dbReference type="AlphaFoldDB" id="A0A941ES03"/>
<dbReference type="RefSeq" id="WP_212530903.1">
    <property type="nucleotide sequence ID" value="NZ_JAGSOG010000141.1"/>
</dbReference>
<evidence type="ECO:0000259" key="3">
    <source>
        <dbReference type="Pfam" id="PF13581"/>
    </source>
</evidence>
<gene>
    <name evidence="4" type="ORF">KDL01_24320</name>
</gene>
<sequence>MPDDPSFPAATALPDPAGRGGPPREAGLVHDWTALALPATPQAAGRFRRHTRDAARRWTLHPDSGETLEVCVSELVTNAIVHGVGRDVLLVLYYTGDSVLTEVFGQALDRPVIPRQPRADWAESGRGLFIVETLAKDWGSEHTGHGLLRVWASIAVFGSPVD</sequence>
<reference evidence="4" key="1">
    <citation type="submission" date="2021-04" db="EMBL/GenBank/DDBJ databases">
        <title>Genome based classification of Actinospica acidithermotolerans sp. nov., an actinobacterium isolated from an Indonesian hot spring.</title>
        <authorList>
            <person name="Kusuma A.B."/>
            <person name="Putra K.E."/>
            <person name="Nafisah S."/>
            <person name="Loh J."/>
            <person name="Nouioui I."/>
            <person name="Goodfellow M."/>
        </authorList>
    </citation>
    <scope>NUCLEOTIDE SEQUENCE</scope>
    <source>
        <strain evidence="4">CSCA 57</strain>
    </source>
</reference>
<evidence type="ECO:0000256" key="2">
    <source>
        <dbReference type="SAM" id="MobiDB-lite"/>
    </source>
</evidence>
<dbReference type="InterPro" id="IPR050267">
    <property type="entry name" value="Anti-sigma-factor_SerPK"/>
</dbReference>
<comment type="caution">
    <text evidence="4">The sequence shown here is derived from an EMBL/GenBank/DDBJ whole genome shotgun (WGS) entry which is preliminary data.</text>
</comment>